<reference evidence="9" key="2">
    <citation type="submission" date="2025-08" db="UniProtKB">
        <authorList>
            <consortium name="RefSeq"/>
        </authorList>
    </citation>
    <scope>IDENTIFICATION</scope>
    <source>
        <tissue evidence="9">Blood</tissue>
    </source>
</reference>
<sequence>MASDQPSLPPGDPVCPACQAEGSLLLPCGHSLCQSCLQLCQLELGHEQQRCTECYGRELLENVLKGLFDSIFLGQPQRDRTRAELGLGFIQEDNNWADGGKACARHGDRLTLFCMEDEELICSQCQGEDHEGHDCNTTEEAALECKRELRFALTPLQEKLETLNTTKQICQETADHIRRQTQHTVQLIKADFEKLQQFLRDEEASMLAALMEEEEQKSGKIKEKIDRLTEEIMSLTETIKYTEEAISSEDFEFLKNYKKASECYRVECTPQDLKEMNGALLDVAKYLSCLKFRVWEKMQTVVTYTPVTLDPNTADAYLSLSDDLTVLRYTDEEQQVPDNPERFCYYKCVLGSEALGTGRHSWDVEVGDSTEWALGVAYDSVQRKEWFSLSPEHGIWTMCLHGGHYRAPNSTNEPIPVKKKPQRVRVQLDWDVGRVTFSDAADNTLIYRFKAKFTEKLYPYFSNSCKRHPLRILAEKVSVYTE</sequence>
<evidence type="ECO:0000259" key="7">
    <source>
        <dbReference type="PROSITE" id="PS50188"/>
    </source>
</evidence>
<keyword evidence="8" id="KW-1185">Reference proteome</keyword>
<organism evidence="8 9">
    <name type="scientific">Ictalurus punctatus</name>
    <name type="common">Channel catfish</name>
    <name type="synonym">Silurus punctatus</name>
    <dbReference type="NCBI Taxonomy" id="7998"/>
    <lineage>
        <taxon>Eukaryota</taxon>
        <taxon>Metazoa</taxon>
        <taxon>Chordata</taxon>
        <taxon>Craniata</taxon>
        <taxon>Vertebrata</taxon>
        <taxon>Euteleostomi</taxon>
        <taxon>Actinopterygii</taxon>
        <taxon>Neopterygii</taxon>
        <taxon>Teleostei</taxon>
        <taxon>Ostariophysi</taxon>
        <taxon>Siluriformes</taxon>
        <taxon>Ictaluridae</taxon>
        <taxon>Ictalurus</taxon>
    </lineage>
</organism>
<dbReference type="Pfam" id="PF00622">
    <property type="entry name" value="SPRY"/>
    <property type="match status" value="1"/>
</dbReference>
<feature type="coiled-coil region" evidence="5">
    <location>
        <begin position="211"/>
        <end position="245"/>
    </location>
</feature>
<dbReference type="KEGG" id="ipu:108273717"/>
<gene>
    <name evidence="9" type="primary">LOC108273717</name>
</gene>
<dbReference type="PANTHER" id="PTHR24103">
    <property type="entry name" value="E3 UBIQUITIN-PROTEIN LIGASE TRIM"/>
    <property type="match status" value="1"/>
</dbReference>
<dbReference type="InterPro" id="IPR003877">
    <property type="entry name" value="SPRY_dom"/>
</dbReference>
<accession>A0A2D0S7B2</accession>
<dbReference type="Pfam" id="PF00643">
    <property type="entry name" value="zf-B_box"/>
    <property type="match status" value="1"/>
</dbReference>
<dbReference type="PROSITE" id="PS50188">
    <property type="entry name" value="B302_SPRY"/>
    <property type="match status" value="1"/>
</dbReference>
<dbReference type="InterPro" id="IPR000315">
    <property type="entry name" value="Znf_B-box"/>
</dbReference>
<dbReference type="Gene3D" id="2.60.120.920">
    <property type="match status" value="1"/>
</dbReference>
<dbReference type="PROSITE" id="PS00518">
    <property type="entry name" value="ZF_RING_1"/>
    <property type="match status" value="1"/>
</dbReference>
<dbReference type="AlphaFoldDB" id="A0A2D0S7B2"/>
<dbReference type="CDD" id="cd19769">
    <property type="entry name" value="Bbox2_TRIM16-like"/>
    <property type="match status" value="1"/>
</dbReference>
<keyword evidence="3" id="KW-0862">Zinc</keyword>
<evidence type="ECO:0000259" key="6">
    <source>
        <dbReference type="PROSITE" id="PS50119"/>
    </source>
</evidence>
<evidence type="ECO:0000256" key="1">
    <source>
        <dbReference type="ARBA" id="ARBA00022723"/>
    </source>
</evidence>
<dbReference type="CDD" id="cd12893">
    <property type="entry name" value="SPRY_PRY_TRIM35"/>
    <property type="match status" value="1"/>
</dbReference>
<dbReference type="OrthoDB" id="6105938at2759"/>
<dbReference type="InterPro" id="IPR058030">
    <property type="entry name" value="TRIM8/14/16/25/29/45/65_CC"/>
</dbReference>
<dbReference type="SMART" id="SM00589">
    <property type="entry name" value="PRY"/>
    <property type="match status" value="1"/>
</dbReference>
<dbReference type="Proteomes" id="UP000221080">
    <property type="component" value="Chromosome 13"/>
</dbReference>
<keyword evidence="2 4" id="KW-0863">Zinc-finger</keyword>
<dbReference type="SUPFAM" id="SSF49899">
    <property type="entry name" value="Concanavalin A-like lectins/glucanases"/>
    <property type="match status" value="1"/>
</dbReference>
<dbReference type="InterPro" id="IPR043136">
    <property type="entry name" value="B30.2/SPRY_sf"/>
</dbReference>
<dbReference type="GO" id="GO:0008270">
    <property type="term" value="F:zinc ion binding"/>
    <property type="evidence" value="ECO:0007669"/>
    <property type="project" value="UniProtKB-KW"/>
</dbReference>
<keyword evidence="1" id="KW-0479">Metal-binding</keyword>
<evidence type="ECO:0000313" key="8">
    <source>
        <dbReference type="Proteomes" id="UP000221080"/>
    </source>
</evidence>
<dbReference type="SMART" id="SM00449">
    <property type="entry name" value="SPRY"/>
    <property type="match status" value="1"/>
</dbReference>
<evidence type="ECO:0000313" key="9">
    <source>
        <dbReference type="RefSeq" id="XP_017338638.2"/>
    </source>
</evidence>
<feature type="domain" description="B box-type" evidence="6">
    <location>
        <begin position="98"/>
        <end position="134"/>
    </location>
</feature>
<feature type="domain" description="B30.2/SPRY" evidence="7">
    <location>
        <begin position="287"/>
        <end position="479"/>
    </location>
</feature>
<name>A0A2D0S7B2_ICTPU</name>
<dbReference type="FunFam" id="2.60.120.920:FF:000004">
    <property type="entry name" value="Butyrophilin subfamily 1 member A1"/>
    <property type="match status" value="1"/>
</dbReference>
<dbReference type="InterPro" id="IPR001870">
    <property type="entry name" value="B30.2/SPRY"/>
</dbReference>
<keyword evidence="5" id="KW-0175">Coiled coil</keyword>
<dbReference type="Pfam" id="PF13765">
    <property type="entry name" value="PRY"/>
    <property type="match status" value="1"/>
</dbReference>
<dbReference type="SUPFAM" id="SSF57845">
    <property type="entry name" value="B-box zinc-binding domain"/>
    <property type="match status" value="1"/>
</dbReference>
<dbReference type="PROSITE" id="PS50119">
    <property type="entry name" value="ZF_BBOX"/>
    <property type="match status" value="1"/>
</dbReference>
<dbReference type="InterPro" id="IPR013320">
    <property type="entry name" value="ConA-like_dom_sf"/>
</dbReference>
<dbReference type="Pfam" id="PF25600">
    <property type="entry name" value="TRIM_CC"/>
    <property type="match status" value="1"/>
</dbReference>
<dbReference type="PRINTS" id="PR01407">
    <property type="entry name" value="BUTYPHLNCDUF"/>
</dbReference>
<dbReference type="InterPro" id="IPR003879">
    <property type="entry name" value="Butyrophylin_SPRY"/>
</dbReference>
<evidence type="ECO:0000256" key="3">
    <source>
        <dbReference type="ARBA" id="ARBA00022833"/>
    </source>
</evidence>
<dbReference type="InterPro" id="IPR017907">
    <property type="entry name" value="Znf_RING_CS"/>
</dbReference>
<dbReference type="Gene3D" id="3.30.160.60">
    <property type="entry name" value="Classic Zinc Finger"/>
    <property type="match status" value="1"/>
</dbReference>
<protein>
    <submittedName>
        <fullName evidence="9">Zinc-binding protein A33</fullName>
    </submittedName>
</protein>
<dbReference type="RefSeq" id="XP_017338638.2">
    <property type="nucleotide sequence ID" value="XM_017483149.3"/>
</dbReference>
<dbReference type="InterPro" id="IPR006574">
    <property type="entry name" value="PRY"/>
</dbReference>
<dbReference type="GeneID" id="108273717"/>
<evidence type="ECO:0000256" key="5">
    <source>
        <dbReference type="SAM" id="Coils"/>
    </source>
</evidence>
<dbReference type="InterPro" id="IPR050143">
    <property type="entry name" value="TRIM/RBCC"/>
</dbReference>
<proteinExistence type="predicted"/>
<evidence type="ECO:0000256" key="4">
    <source>
        <dbReference type="PROSITE-ProRule" id="PRU00024"/>
    </source>
</evidence>
<reference evidence="8" key="1">
    <citation type="journal article" date="2016" name="Nat. Commun.">
        <title>The channel catfish genome sequence provides insights into the evolution of scale formation in teleosts.</title>
        <authorList>
            <person name="Liu Z."/>
            <person name="Liu S."/>
            <person name="Yao J."/>
            <person name="Bao L."/>
            <person name="Zhang J."/>
            <person name="Li Y."/>
            <person name="Jiang C."/>
            <person name="Sun L."/>
            <person name="Wang R."/>
            <person name="Zhang Y."/>
            <person name="Zhou T."/>
            <person name="Zeng Q."/>
            <person name="Fu Q."/>
            <person name="Gao S."/>
            <person name="Li N."/>
            <person name="Koren S."/>
            <person name="Jiang Y."/>
            <person name="Zimin A."/>
            <person name="Xu P."/>
            <person name="Phillippy A.M."/>
            <person name="Geng X."/>
            <person name="Song L."/>
            <person name="Sun F."/>
            <person name="Li C."/>
            <person name="Wang X."/>
            <person name="Chen A."/>
            <person name="Jin Y."/>
            <person name="Yuan Z."/>
            <person name="Yang Y."/>
            <person name="Tan S."/>
            <person name="Peatman E."/>
            <person name="Lu J."/>
            <person name="Qin Z."/>
            <person name="Dunham R."/>
            <person name="Li Z."/>
            <person name="Sonstegard T."/>
            <person name="Feng J."/>
            <person name="Danzmann R.G."/>
            <person name="Schroeder S."/>
            <person name="Scheffler B."/>
            <person name="Duke M.V."/>
            <person name="Ballard L."/>
            <person name="Kucuktas H."/>
            <person name="Kaltenboeck L."/>
            <person name="Liu H."/>
            <person name="Armbruster J."/>
            <person name="Xie Y."/>
            <person name="Kirby M.L."/>
            <person name="Tian Y."/>
            <person name="Flanagan M.E."/>
            <person name="Mu W."/>
            <person name="Waldbieser G.C."/>
        </authorList>
    </citation>
    <scope>NUCLEOTIDE SEQUENCE [LARGE SCALE GENOMIC DNA]</scope>
    <source>
        <strain evidence="8">SDA103</strain>
    </source>
</reference>
<evidence type="ECO:0000256" key="2">
    <source>
        <dbReference type="ARBA" id="ARBA00022771"/>
    </source>
</evidence>